<dbReference type="PRINTS" id="PR00032">
    <property type="entry name" value="HTHARAC"/>
</dbReference>
<dbReference type="SMART" id="SM00448">
    <property type="entry name" value="REC"/>
    <property type="match status" value="1"/>
</dbReference>
<protein>
    <recommendedName>
        <fullName evidence="2">histidine kinase</fullName>
        <ecNumber evidence="2">2.7.13.3</ecNumber>
    </recommendedName>
</protein>
<name>A0A9X1U3R5_9FLAO</name>
<keyword evidence="6" id="KW-0804">Transcription</keyword>
<dbReference type="Pfam" id="PF07494">
    <property type="entry name" value="Reg_prop"/>
    <property type="match status" value="4"/>
</dbReference>
<dbReference type="Gene3D" id="3.30.565.10">
    <property type="entry name" value="Histidine kinase-like ATPase, C-terminal domain"/>
    <property type="match status" value="1"/>
</dbReference>
<dbReference type="PROSITE" id="PS01124">
    <property type="entry name" value="HTH_ARAC_FAMILY_2"/>
    <property type="match status" value="1"/>
</dbReference>
<dbReference type="SUPFAM" id="SSF47384">
    <property type="entry name" value="Homodimeric domain of signal transducing histidine kinase"/>
    <property type="match status" value="1"/>
</dbReference>
<dbReference type="GO" id="GO:0000155">
    <property type="term" value="F:phosphorelay sensor kinase activity"/>
    <property type="evidence" value="ECO:0007669"/>
    <property type="project" value="InterPro"/>
</dbReference>
<keyword evidence="8" id="KW-0812">Transmembrane</keyword>
<dbReference type="InterPro" id="IPR018062">
    <property type="entry name" value="HTH_AraC-typ_CS"/>
</dbReference>
<dbReference type="Gene3D" id="2.60.40.10">
    <property type="entry name" value="Immunoglobulins"/>
    <property type="match status" value="1"/>
</dbReference>
<dbReference type="SMART" id="SM00388">
    <property type="entry name" value="HisKA"/>
    <property type="match status" value="1"/>
</dbReference>
<evidence type="ECO:0000256" key="5">
    <source>
        <dbReference type="ARBA" id="ARBA00023125"/>
    </source>
</evidence>
<keyword evidence="8" id="KW-1133">Transmembrane helix</keyword>
<dbReference type="Pfam" id="PF12833">
    <property type="entry name" value="HTH_18"/>
    <property type="match status" value="1"/>
</dbReference>
<dbReference type="PROSITE" id="PS50110">
    <property type="entry name" value="RESPONSE_REGULATORY"/>
    <property type="match status" value="1"/>
</dbReference>
<dbReference type="Pfam" id="PF02518">
    <property type="entry name" value="HATPase_c"/>
    <property type="match status" value="1"/>
</dbReference>
<evidence type="ECO:0000256" key="3">
    <source>
        <dbReference type="ARBA" id="ARBA00022553"/>
    </source>
</evidence>
<dbReference type="PROSITE" id="PS50109">
    <property type="entry name" value="HIS_KIN"/>
    <property type="match status" value="1"/>
</dbReference>
<dbReference type="Pfam" id="PF00072">
    <property type="entry name" value="Response_reg"/>
    <property type="match status" value="1"/>
</dbReference>
<dbReference type="InterPro" id="IPR003594">
    <property type="entry name" value="HATPase_dom"/>
</dbReference>
<evidence type="ECO:0000256" key="4">
    <source>
        <dbReference type="ARBA" id="ARBA00023015"/>
    </source>
</evidence>
<evidence type="ECO:0000259" key="9">
    <source>
        <dbReference type="PROSITE" id="PS01124"/>
    </source>
</evidence>
<dbReference type="SUPFAM" id="SSF52172">
    <property type="entry name" value="CheY-like"/>
    <property type="match status" value="1"/>
</dbReference>
<comment type="caution">
    <text evidence="12">The sequence shown here is derived from an EMBL/GenBank/DDBJ whole genome shotgun (WGS) entry which is preliminary data.</text>
</comment>
<dbReference type="PANTHER" id="PTHR43547">
    <property type="entry name" value="TWO-COMPONENT HISTIDINE KINASE"/>
    <property type="match status" value="1"/>
</dbReference>
<dbReference type="InterPro" id="IPR011006">
    <property type="entry name" value="CheY-like_superfamily"/>
</dbReference>
<evidence type="ECO:0000313" key="13">
    <source>
        <dbReference type="Proteomes" id="UP001139462"/>
    </source>
</evidence>
<proteinExistence type="predicted"/>
<dbReference type="SUPFAM" id="SSF46689">
    <property type="entry name" value="Homeodomain-like"/>
    <property type="match status" value="1"/>
</dbReference>
<evidence type="ECO:0000256" key="8">
    <source>
        <dbReference type="SAM" id="Phobius"/>
    </source>
</evidence>
<sequence>MKLFTLIVTLFLTNFVFSQSKKQVSFKELTVEQGLSQNSVVSIAQDSIGYMWFATQDGLNKYDGREFTHYDIQFEDVTRATYSKLGKIYVALNGDIWITSNSGNLEKYNSKTDSFKIISNLENISTLIQDTSNNYYLGTFENGIYKTNSQTKDTLQFLNSKDTRNTIYDFLQTDNQTILATTANGYFEIKNETYEFQKILPATNFSALAQSTNKTLYIGSYGKGLFIKQQNASLPTRFLGFKNFKLPKNLIIQDLLIDNKNQLWIATYGQGAFLVNFENETIQNFTENKNNPYALHYNDVLCLYEDSTGTIWLGTDGTGLSYYDEYLVKFNVLTNDQIPLNVNVDVIRSIAKDNKNNLWVGTSGKGLTRLNIDKQDYFTYRSKDSELLSDRIMSLLYDDGLLWIGHQSEGLQLLDSEGKFTSFKETASYTIWKIYKDEKGAIWLATRDHGLIEFDKNLGILNQFTIDNSYITTNNIRTVESGGDKYLWIGTENDGLFRLNKVTKELAKIEAINSNIKSLYFDGTYLFVGTNGDGLKIYHPEDKTILNLTTKEGLPNNVIYGILPDDEGNLWVSSNKGISKLKFDDNTISVIENYSNYDGLQAFEFNTGAYYKDENGILYFGGLEGLNWFNPNQLTFNPIKPKTVITGIQVFNKNRALAPDLSLKHNENTVTFTFSSLHFSQPERNQFKYRLLNNDEDWIFSGNNNIAHYTNLPPNDYEFQVISSNYDGIWNTTPKTYSFTILKPWYGTILAKAIYILLFLLFGFYLYRYLKWRWEIKNQLRLEHEETERLKKLEEFRTKLYTNISHEFRTPLTLISGPIENQLSKPEISKTDKKELSLVKQNADRLLSLVEQMLDLSLIDSGQRRLAVKHGNLFIVLKQLISAFQYKASEKNIAISSKIESLERVWFDKDVIEKIVSNLLSNAIKYAPQESDIVFEASTQGKILVLSIINKSESVGKKDLSKLFRRFYQDNKLSEGVGVGLALVRELVTLSKGSIIANNLDDDKIQFTVSLPINKESFGDDEIISTEEKLSNETPLKPTNKVSEKDKPLLLIVEDEADIRTFIVSIFKNDYRIIEAKNGQFGIEKALSQIPDLIISDIMMPEVDGIELCNSLKTNELTSHIPIILLTAKVGEESEIEGIKTGADAYVTKPFNSEKLKLRVEKLIENRRQLQKHFSKTLSITPELAITSAESDFLNRLKTVLDEHITNPEFTSNQFGELMLMSRTQLHRKLKAITGMSASEFIRSQRLKLAIGLLKESDATISEIAYQVGFNTPSYFSKCFREVYNCTPNEYLSNIS</sequence>
<evidence type="ECO:0000259" key="10">
    <source>
        <dbReference type="PROSITE" id="PS50109"/>
    </source>
</evidence>
<dbReference type="EC" id="2.7.13.3" evidence="2"/>
<dbReference type="EMBL" id="JAIRBB010000005">
    <property type="protein sequence ID" value="MCG2431099.1"/>
    <property type="molecule type" value="Genomic_DNA"/>
</dbReference>
<dbReference type="Gene3D" id="1.10.287.130">
    <property type="match status" value="1"/>
</dbReference>
<dbReference type="InterPro" id="IPR001789">
    <property type="entry name" value="Sig_transdc_resp-reg_receiver"/>
</dbReference>
<dbReference type="InterPro" id="IPR011123">
    <property type="entry name" value="Y_Y_Y"/>
</dbReference>
<dbReference type="InterPro" id="IPR009057">
    <property type="entry name" value="Homeodomain-like_sf"/>
</dbReference>
<dbReference type="InterPro" id="IPR036890">
    <property type="entry name" value="HATPase_C_sf"/>
</dbReference>
<dbReference type="InterPro" id="IPR020449">
    <property type="entry name" value="Tscrpt_reg_AraC-type_HTH"/>
</dbReference>
<evidence type="ECO:0000313" key="12">
    <source>
        <dbReference type="EMBL" id="MCG2431099.1"/>
    </source>
</evidence>
<dbReference type="CDD" id="cd17574">
    <property type="entry name" value="REC_OmpR"/>
    <property type="match status" value="1"/>
</dbReference>
<dbReference type="InterPro" id="IPR003661">
    <property type="entry name" value="HisK_dim/P_dom"/>
</dbReference>
<feature type="transmembrane region" description="Helical" evidence="8">
    <location>
        <begin position="745"/>
        <end position="767"/>
    </location>
</feature>
<organism evidence="12 13">
    <name type="scientific">Aequorivita xiaoshiensis</name>
    <dbReference type="NCBI Taxonomy" id="2874476"/>
    <lineage>
        <taxon>Bacteria</taxon>
        <taxon>Pseudomonadati</taxon>
        <taxon>Bacteroidota</taxon>
        <taxon>Flavobacteriia</taxon>
        <taxon>Flavobacteriales</taxon>
        <taxon>Flavobacteriaceae</taxon>
        <taxon>Aequorivita</taxon>
    </lineage>
</organism>
<comment type="catalytic activity">
    <reaction evidence="1">
        <text>ATP + protein L-histidine = ADP + protein N-phospho-L-histidine.</text>
        <dbReference type="EC" id="2.7.13.3"/>
    </reaction>
</comment>
<keyword evidence="4" id="KW-0805">Transcription regulation</keyword>
<dbReference type="InterPro" id="IPR005467">
    <property type="entry name" value="His_kinase_dom"/>
</dbReference>
<dbReference type="Pfam" id="PF00512">
    <property type="entry name" value="HisKA"/>
    <property type="match status" value="1"/>
</dbReference>
<dbReference type="GO" id="GO:0043565">
    <property type="term" value="F:sequence-specific DNA binding"/>
    <property type="evidence" value="ECO:0007669"/>
    <property type="project" value="InterPro"/>
</dbReference>
<dbReference type="PROSITE" id="PS00041">
    <property type="entry name" value="HTH_ARAC_FAMILY_1"/>
    <property type="match status" value="1"/>
</dbReference>
<accession>A0A9X1U3R5</accession>
<evidence type="ECO:0000256" key="7">
    <source>
        <dbReference type="PROSITE-ProRule" id="PRU00169"/>
    </source>
</evidence>
<evidence type="ECO:0000259" key="11">
    <source>
        <dbReference type="PROSITE" id="PS50110"/>
    </source>
</evidence>
<gene>
    <name evidence="12" type="ORF">K8344_08205</name>
</gene>
<evidence type="ECO:0000256" key="1">
    <source>
        <dbReference type="ARBA" id="ARBA00000085"/>
    </source>
</evidence>
<keyword evidence="5" id="KW-0238">DNA-binding</keyword>
<dbReference type="PANTHER" id="PTHR43547:SF2">
    <property type="entry name" value="HYBRID SIGNAL TRANSDUCTION HISTIDINE KINASE C"/>
    <property type="match status" value="1"/>
</dbReference>
<dbReference type="Pfam" id="PF07495">
    <property type="entry name" value="Y_Y_Y"/>
    <property type="match status" value="1"/>
</dbReference>
<dbReference type="InterPro" id="IPR018060">
    <property type="entry name" value="HTH_AraC"/>
</dbReference>
<dbReference type="InterPro" id="IPR011110">
    <property type="entry name" value="Reg_prop"/>
</dbReference>
<keyword evidence="13" id="KW-1185">Reference proteome</keyword>
<dbReference type="Gene3D" id="2.130.10.10">
    <property type="entry name" value="YVTN repeat-like/Quinoprotein amine dehydrogenase"/>
    <property type="match status" value="2"/>
</dbReference>
<feature type="domain" description="HTH araC/xylS-type" evidence="9">
    <location>
        <begin position="1195"/>
        <end position="1294"/>
    </location>
</feature>
<feature type="modified residue" description="4-aspartylphosphate" evidence="7">
    <location>
        <position position="1097"/>
    </location>
</feature>
<reference evidence="12" key="1">
    <citation type="submission" date="2021-09" db="EMBL/GenBank/DDBJ databases">
        <title>Genome of Aequorivita sp. strain F64183.</title>
        <authorList>
            <person name="Wang Y."/>
        </authorList>
    </citation>
    <scope>NUCLEOTIDE SEQUENCE</scope>
    <source>
        <strain evidence="12">F64183</strain>
    </source>
</reference>
<dbReference type="Gene3D" id="1.10.10.60">
    <property type="entry name" value="Homeodomain-like"/>
    <property type="match status" value="1"/>
</dbReference>
<dbReference type="InterPro" id="IPR015943">
    <property type="entry name" value="WD40/YVTN_repeat-like_dom_sf"/>
</dbReference>
<dbReference type="CDD" id="cd00082">
    <property type="entry name" value="HisKA"/>
    <property type="match status" value="1"/>
</dbReference>
<feature type="domain" description="Histidine kinase" evidence="10">
    <location>
        <begin position="803"/>
        <end position="1015"/>
    </location>
</feature>
<keyword evidence="8" id="KW-0472">Membrane</keyword>
<dbReference type="SUPFAM" id="SSF63829">
    <property type="entry name" value="Calcium-dependent phosphotriesterase"/>
    <property type="match status" value="3"/>
</dbReference>
<feature type="domain" description="Response regulatory" evidence="11">
    <location>
        <begin position="1049"/>
        <end position="1164"/>
    </location>
</feature>
<dbReference type="SMART" id="SM00342">
    <property type="entry name" value="HTH_ARAC"/>
    <property type="match status" value="1"/>
</dbReference>
<keyword evidence="3 7" id="KW-0597">Phosphoprotein</keyword>
<dbReference type="SMART" id="SM00387">
    <property type="entry name" value="HATPase_c"/>
    <property type="match status" value="1"/>
</dbReference>
<dbReference type="RefSeq" id="WP_237608248.1">
    <property type="nucleotide sequence ID" value="NZ_JAIRBB010000005.1"/>
</dbReference>
<dbReference type="Proteomes" id="UP001139462">
    <property type="component" value="Unassembled WGS sequence"/>
</dbReference>
<dbReference type="Gene3D" id="3.40.50.2300">
    <property type="match status" value="1"/>
</dbReference>
<dbReference type="SUPFAM" id="SSF55874">
    <property type="entry name" value="ATPase domain of HSP90 chaperone/DNA topoisomerase II/histidine kinase"/>
    <property type="match status" value="1"/>
</dbReference>
<evidence type="ECO:0000256" key="6">
    <source>
        <dbReference type="ARBA" id="ARBA00023163"/>
    </source>
</evidence>
<evidence type="ECO:0000256" key="2">
    <source>
        <dbReference type="ARBA" id="ARBA00012438"/>
    </source>
</evidence>
<dbReference type="GO" id="GO:0003700">
    <property type="term" value="F:DNA-binding transcription factor activity"/>
    <property type="evidence" value="ECO:0007669"/>
    <property type="project" value="InterPro"/>
</dbReference>
<dbReference type="InterPro" id="IPR036097">
    <property type="entry name" value="HisK_dim/P_sf"/>
</dbReference>
<dbReference type="InterPro" id="IPR013783">
    <property type="entry name" value="Ig-like_fold"/>
</dbReference>